<name>A0A8L7SNW4_BRUMA</name>
<evidence type="ECO:0000256" key="2">
    <source>
        <dbReference type="ARBA" id="ARBA00022692"/>
    </source>
</evidence>
<dbReference type="SUPFAM" id="SSF51905">
    <property type="entry name" value="FAD/NAD(P)-binding domain"/>
    <property type="match status" value="1"/>
</dbReference>
<dbReference type="Gene3D" id="1.20.1740.10">
    <property type="entry name" value="Amino acid/polyamine transporter I"/>
    <property type="match status" value="1"/>
</dbReference>
<dbReference type="AlphaFoldDB" id="A0A8L7SNW4"/>
<evidence type="ECO:0000259" key="8">
    <source>
        <dbReference type="Pfam" id="PF03522"/>
    </source>
</evidence>
<evidence type="ECO:0000259" key="7">
    <source>
        <dbReference type="Pfam" id="PF01266"/>
    </source>
</evidence>
<protein>
    <submittedName>
        <fullName evidence="10">Uncharacterized protein</fullName>
    </submittedName>
</protein>
<dbReference type="GO" id="GO:0045202">
    <property type="term" value="C:synapse"/>
    <property type="evidence" value="ECO:0007669"/>
    <property type="project" value="GOC"/>
</dbReference>
<feature type="transmembrane region" description="Helical" evidence="5">
    <location>
        <begin position="164"/>
        <end position="192"/>
    </location>
</feature>
<dbReference type="Gene3D" id="3.50.50.60">
    <property type="entry name" value="FAD/NAD(P)-binding domain"/>
    <property type="match status" value="1"/>
</dbReference>
<sequence>MSVQSENGKITIWIESGDKKAEIYAKTACCDTNSTLDGSITVANELSLYAGNKSLPLITAFFKSFNVQNVNDSNYVRKKANLGTILGVYLPTIQHIFGAIMFLRLFWIVGIMGIGQCITMTFLCMFCTFLTSISLSAVATNGVIETGGTYYMISRNLGPEFGTAVGILFYLGNACACAMYIVAAVEVFLLYIAPNMTIGGQEIHDDTGLIGMMSNNYRFYGTIILLLIFAVVALGVRFVQFFAPISLVCVLLSIAAIFAGVIEKSVTSSNHRVCYLNNRLLHANAYTSIQSITNNNNNNNLCSYCNFNNSKLFDAICRNNNNNFSSLNSCDNYTLTCEKVFVGIQSGAFLENFGSHYMKEGEVAPKQYVNNKKLEIFQDVTTTFFVVMAIYFPSVTGIMTGANMSGDLKDPQKSIPQGTIAAQLTTSTIYFFLILAFGSTISGPVLRDKYGQSMIGSGMIVAELAWPSSWIIMIGAFTSCFGAALQCLCSAPRLLQSIAKDDVLPFLRSFQVLTQWNEPFRCLILTVLIAELIILVAALDRIAPIVDFFFLMCYAFINLACFLHSILGAPNWRPRFKCYHWTLSLLGTLLCLFIMFSTHWIYALIVTLLCGMIYKYVSWKGDKKEWGDGMTGLILSTAQFSLSKLDDKQPHPKNWRPQLLLIANLPLAENWRQNETTRKLLSLASQLKKGRGLTVAVALHKGQSTNKNAKIIAAQMKKELLEEMTNAKVHGFCSSLIYEADQLEGTLSTLIQSCGIGPLRPNTLLIPYPEELHAESVYWHFLHRLQHGAMQDMCLLVLKGIPYFPENEYRMAGNIDMWWILHDGGLLLLISFLLKQHKVWRNCHLRIFVVVGHDDNKSQLRHDMEKFLYEMRINANLYLEEFATPDISAYEIQRSLQNDTSSLSRKKRCSMVQVILDQNRKQRENEKQNNEFKVLCQTIQMESETKRNEQTADNFESNSYPTNLPQLNPFRIVHSNNDLENDKCGGKFKCERKFTFSSFESEVSNTINREVLIKSSDQLKEHLPNERVIREVHSAVRLNGKIFEKSNASALVVLNLPEPPKKESALPNYMEYLNVLTHNLRRVLLVREMWTAKNILTGFHQLSLFRVNATFFHTTSLTRWQNFENERHFEPGEDVLKRMWYALKYDVKRWKRRWKEARMDPYQRNNAIAHIKRHTMDLELFPFETQVLIIGGGLIGSSVAYWLKQAFRDEDYKVTVVENNDKFAQCASMLTCGGISQQFSVPEHVTMSAFAAEYLRHAGEHLRILDNDPPDINFLPMGFMYLARTPEEVDRLKRNWKVQTRNGARIDLLNRNKLCAKFPFINFDDVLLGSYGLENEGTIDSWQLLSAIREKNLTLGVQYLKGEVEGFYFGQRYGATEIYGIADDADEAVWRNKHIRGAFIRPQMTDASARIVRSNHIVVAAGAWSGRIAEMARIGKGQDLLAVKIPVVARKRMMFVVHAPDVPALDMPALVDPSGVYCLLEEVGNTFICGKIPNKEEDEKMDHSNLEVDYNYFYNDIWPTLVKRIPAFRNLKIKNAWAGYEDVNTFDNSPVIGEHLLYQNLHFLCGFGNRGMQHSLAVGRSYAEKLLEGAYVSLNLRKFDMRRLVKMEKLEEEYG</sequence>
<feature type="domain" description="FAD dependent oxidoreductase" evidence="7">
    <location>
        <begin position="1187"/>
        <end position="1584"/>
    </location>
</feature>
<feature type="domain" description="Amino acid permease/ SLC12A" evidence="6">
    <location>
        <begin position="88"/>
        <end position="261"/>
    </location>
</feature>
<dbReference type="GO" id="GO:0007268">
    <property type="term" value="P:chemical synaptic transmission"/>
    <property type="evidence" value="ECO:0007669"/>
    <property type="project" value="TreeGrafter"/>
</dbReference>
<evidence type="ECO:0000313" key="9">
    <source>
        <dbReference type="Proteomes" id="UP000006672"/>
    </source>
</evidence>
<keyword evidence="4 5" id="KW-0472">Membrane</keyword>
<evidence type="ECO:0000256" key="4">
    <source>
        <dbReference type="ARBA" id="ARBA00023136"/>
    </source>
</evidence>
<evidence type="ECO:0000256" key="3">
    <source>
        <dbReference type="ARBA" id="ARBA00022989"/>
    </source>
</evidence>
<keyword evidence="2 5" id="KW-0812">Transmembrane</keyword>
<accession>A0A8L7SNW4</accession>
<comment type="subcellular location">
    <subcellularLocation>
        <location evidence="1">Membrane</location>
        <topology evidence="1">Multi-pass membrane protein</topology>
    </subcellularLocation>
</comment>
<feature type="transmembrane region" description="Helical" evidence="5">
    <location>
        <begin position="217"/>
        <end position="235"/>
    </location>
</feature>
<feature type="transmembrane region" description="Helical" evidence="5">
    <location>
        <begin position="241"/>
        <end position="262"/>
    </location>
</feature>
<dbReference type="GO" id="GO:0015379">
    <property type="term" value="F:potassium:chloride symporter activity"/>
    <property type="evidence" value="ECO:0007669"/>
    <property type="project" value="TreeGrafter"/>
</dbReference>
<dbReference type="GO" id="GO:1990573">
    <property type="term" value="P:potassium ion import across plasma membrane"/>
    <property type="evidence" value="ECO:0007669"/>
    <property type="project" value="TreeGrafter"/>
</dbReference>
<reference evidence="9" key="1">
    <citation type="journal article" date="2007" name="Science">
        <title>Draft genome of the filarial nematode parasite Brugia malayi.</title>
        <authorList>
            <person name="Ghedin E."/>
            <person name="Wang S."/>
            <person name="Spiro D."/>
            <person name="Caler E."/>
            <person name="Zhao Q."/>
            <person name="Crabtree J."/>
            <person name="Allen J.E."/>
            <person name="Delcher A.L."/>
            <person name="Guiliano D.B."/>
            <person name="Miranda-Saavedra D."/>
            <person name="Angiuoli S.V."/>
            <person name="Creasy T."/>
            <person name="Amedeo P."/>
            <person name="Haas B."/>
            <person name="El-Sayed N.M."/>
            <person name="Wortman J.R."/>
            <person name="Feldblyum T."/>
            <person name="Tallon L."/>
            <person name="Schatz M."/>
            <person name="Shumway M."/>
            <person name="Koo H."/>
            <person name="Salzberg S.L."/>
            <person name="Schobel S."/>
            <person name="Pertea M."/>
            <person name="Pop M."/>
            <person name="White O."/>
            <person name="Barton G.J."/>
            <person name="Carlow C.K."/>
            <person name="Crawford M.J."/>
            <person name="Daub J."/>
            <person name="Dimmic M.W."/>
            <person name="Estes C.F."/>
            <person name="Foster J.M."/>
            <person name="Ganatra M."/>
            <person name="Gregory W.F."/>
            <person name="Johnson N.M."/>
            <person name="Jin J."/>
            <person name="Komuniecki R."/>
            <person name="Korf I."/>
            <person name="Kumar S."/>
            <person name="Laney S."/>
            <person name="Li B.W."/>
            <person name="Li W."/>
            <person name="Lindblom T.H."/>
            <person name="Lustigman S."/>
            <person name="Ma D."/>
            <person name="Maina C.V."/>
            <person name="Martin D.M."/>
            <person name="McCarter J.P."/>
            <person name="McReynolds L."/>
            <person name="Mitreva M."/>
            <person name="Nutman T.B."/>
            <person name="Parkinson J."/>
            <person name="Peregrin-Alvarez J.M."/>
            <person name="Poole C."/>
            <person name="Ren Q."/>
            <person name="Saunders L."/>
            <person name="Sluder A.E."/>
            <person name="Smith K."/>
            <person name="Stanke M."/>
            <person name="Unnasch T.R."/>
            <person name="Ware J."/>
            <person name="Wei A.D."/>
            <person name="Weil G."/>
            <person name="Williams D.J."/>
            <person name="Zhang Y."/>
            <person name="Williams S.A."/>
            <person name="Fraser-Liggett C."/>
            <person name="Slatko B."/>
            <person name="Blaxter M.L."/>
            <person name="Scott A.L."/>
        </authorList>
    </citation>
    <scope>NUCLEOTIDE SEQUENCE</scope>
    <source>
        <strain evidence="9">FR3</strain>
    </source>
</reference>
<dbReference type="GO" id="GO:0005886">
    <property type="term" value="C:plasma membrane"/>
    <property type="evidence" value="ECO:0007669"/>
    <property type="project" value="TreeGrafter"/>
</dbReference>
<feature type="transmembrane region" description="Helical" evidence="5">
    <location>
        <begin position="578"/>
        <end position="595"/>
    </location>
</feature>
<dbReference type="PANTHER" id="PTHR11827">
    <property type="entry name" value="SOLUTE CARRIER FAMILY 12, CATION COTRANSPORTERS"/>
    <property type="match status" value="1"/>
</dbReference>
<dbReference type="Pfam" id="PF03522">
    <property type="entry name" value="SLC12"/>
    <property type="match status" value="2"/>
</dbReference>
<dbReference type="InterPro" id="IPR036188">
    <property type="entry name" value="FAD/NAD-bd_sf"/>
</dbReference>
<feature type="domain" description="SLC12A transporter C-terminal" evidence="8">
    <location>
        <begin position="811"/>
        <end position="1087"/>
    </location>
</feature>
<evidence type="ECO:0000256" key="5">
    <source>
        <dbReference type="SAM" id="Phobius"/>
    </source>
</evidence>
<dbReference type="Pfam" id="PF01266">
    <property type="entry name" value="DAO"/>
    <property type="match status" value="1"/>
</dbReference>
<dbReference type="PANTHER" id="PTHR11827:SF53">
    <property type="entry name" value="K+_CL-COTRANSPORTER"/>
    <property type="match status" value="1"/>
</dbReference>
<evidence type="ECO:0000313" key="10">
    <source>
        <dbReference type="WBParaSite" id="Bm12767.1"/>
    </source>
</evidence>
<organism evidence="9 10">
    <name type="scientific">Brugia malayi</name>
    <name type="common">Filarial nematode worm</name>
    <dbReference type="NCBI Taxonomy" id="6279"/>
    <lineage>
        <taxon>Eukaryota</taxon>
        <taxon>Metazoa</taxon>
        <taxon>Ecdysozoa</taxon>
        <taxon>Nematoda</taxon>
        <taxon>Chromadorea</taxon>
        <taxon>Rhabditida</taxon>
        <taxon>Spirurina</taxon>
        <taxon>Spiruromorpha</taxon>
        <taxon>Filarioidea</taxon>
        <taxon>Onchocercidae</taxon>
        <taxon>Brugia</taxon>
    </lineage>
</organism>
<dbReference type="GO" id="GO:0055075">
    <property type="term" value="P:potassium ion homeostasis"/>
    <property type="evidence" value="ECO:0007669"/>
    <property type="project" value="TreeGrafter"/>
</dbReference>
<dbReference type="Gene3D" id="3.30.9.10">
    <property type="entry name" value="D-Amino Acid Oxidase, subunit A, domain 2"/>
    <property type="match status" value="1"/>
</dbReference>
<evidence type="ECO:0000259" key="6">
    <source>
        <dbReference type="Pfam" id="PF00324"/>
    </source>
</evidence>
<dbReference type="GO" id="GO:0055064">
    <property type="term" value="P:chloride ion homeostasis"/>
    <property type="evidence" value="ECO:0007669"/>
    <property type="project" value="TreeGrafter"/>
</dbReference>
<keyword evidence="9" id="KW-1185">Reference proteome</keyword>
<feature type="transmembrane region" description="Helical" evidence="5">
    <location>
        <begin position="520"/>
        <end position="539"/>
    </location>
</feature>
<proteinExistence type="predicted"/>
<keyword evidence="3 5" id="KW-1133">Transmembrane helix</keyword>
<dbReference type="InterPro" id="IPR004842">
    <property type="entry name" value="SLC12A_fam"/>
</dbReference>
<feature type="transmembrane region" description="Helical" evidence="5">
    <location>
        <begin position="420"/>
        <end position="438"/>
    </location>
</feature>
<feature type="transmembrane region" description="Helical" evidence="5">
    <location>
        <begin position="122"/>
        <end position="144"/>
    </location>
</feature>
<feature type="transmembrane region" description="Helical" evidence="5">
    <location>
        <begin position="380"/>
        <end position="400"/>
    </location>
</feature>
<dbReference type="InterPro" id="IPR006076">
    <property type="entry name" value="FAD-dep_OxRdtase"/>
</dbReference>
<dbReference type="InterPro" id="IPR004841">
    <property type="entry name" value="AA-permease/SLC12A_dom"/>
</dbReference>
<evidence type="ECO:0000256" key="1">
    <source>
        <dbReference type="ARBA" id="ARBA00004141"/>
    </source>
</evidence>
<dbReference type="GO" id="GO:0006884">
    <property type="term" value="P:cell volume homeostasis"/>
    <property type="evidence" value="ECO:0007669"/>
    <property type="project" value="TreeGrafter"/>
</dbReference>
<dbReference type="Pfam" id="PF00324">
    <property type="entry name" value="AA_permease"/>
    <property type="match status" value="2"/>
</dbReference>
<feature type="transmembrane region" description="Helical" evidence="5">
    <location>
        <begin position="545"/>
        <end position="566"/>
    </location>
</feature>
<feature type="domain" description="SLC12A transporter C-terminal" evidence="8">
    <location>
        <begin position="679"/>
        <end position="770"/>
    </location>
</feature>
<feature type="domain" description="Amino acid permease/ SLC12A" evidence="6">
    <location>
        <begin position="366"/>
        <end position="660"/>
    </location>
</feature>
<dbReference type="WBParaSite" id="Bm12767.1">
    <property type="protein sequence ID" value="Bm12767.1"/>
    <property type="gene ID" value="WBGene00233028"/>
</dbReference>
<dbReference type="InterPro" id="IPR018491">
    <property type="entry name" value="SLC12_C"/>
</dbReference>
<reference evidence="10" key="2">
    <citation type="submission" date="2022-04" db="UniProtKB">
        <authorList>
            <consortium name="WormBaseParasite"/>
        </authorList>
    </citation>
    <scope>IDENTIFICATION</scope>
</reference>
<dbReference type="Proteomes" id="UP000006672">
    <property type="component" value="Unassembled WGS sequence"/>
</dbReference>